<accession>A0A6L6LQM8</accession>
<dbReference type="AlphaFoldDB" id="A0A6L6LQM8"/>
<name>A0A6L6LQM8_9FIRM</name>
<comment type="caution">
    <text evidence="1">The sequence shown here is derived from an EMBL/GenBank/DDBJ whole genome shotgun (WGS) entry which is preliminary data.</text>
</comment>
<organism evidence="1 2">
    <name type="scientific">Ruthenibacterium lactatiformans</name>
    <dbReference type="NCBI Taxonomy" id="1550024"/>
    <lineage>
        <taxon>Bacteria</taxon>
        <taxon>Bacillati</taxon>
        <taxon>Bacillota</taxon>
        <taxon>Clostridia</taxon>
        <taxon>Eubacteriales</taxon>
        <taxon>Oscillospiraceae</taxon>
        <taxon>Ruthenibacterium</taxon>
    </lineage>
</organism>
<gene>
    <name evidence="1" type="ORF">GMD59_04670</name>
</gene>
<sequence length="100" mass="11490">MEALEMVDRNIVITFIESESGRLWQAHIMLNAILEKYFSSTSVEDSDRAYIFAVLNAVDDIVFEFSRDLDAAFGIETAEVQTFIKNTREIYGQFIDKPND</sequence>
<dbReference type="EMBL" id="WMZU01000004">
    <property type="protein sequence ID" value="MTS26579.1"/>
    <property type="molecule type" value="Genomic_DNA"/>
</dbReference>
<reference evidence="1 2" key="1">
    <citation type="journal article" date="2019" name="Nat. Med.">
        <title>A library of human gut bacterial isolates paired with longitudinal multiomics data enables mechanistic microbiome research.</title>
        <authorList>
            <person name="Poyet M."/>
            <person name="Groussin M."/>
            <person name="Gibbons S.M."/>
            <person name="Avila-Pacheco J."/>
            <person name="Jiang X."/>
            <person name="Kearney S.M."/>
            <person name="Perrotta A.R."/>
            <person name="Berdy B."/>
            <person name="Zhao S."/>
            <person name="Lieberman T.D."/>
            <person name="Swanson P.K."/>
            <person name="Smith M."/>
            <person name="Roesemann S."/>
            <person name="Alexander J.E."/>
            <person name="Rich S.A."/>
            <person name="Livny J."/>
            <person name="Vlamakis H."/>
            <person name="Clish C."/>
            <person name="Bullock K."/>
            <person name="Deik A."/>
            <person name="Scott J."/>
            <person name="Pierce K.A."/>
            <person name="Xavier R.J."/>
            <person name="Alm E.J."/>
        </authorList>
    </citation>
    <scope>NUCLEOTIDE SEQUENCE [LARGE SCALE GENOMIC DNA]</scope>
    <source>
        <strain evidence="1 2">BIOML-A4</strain>
    </source>
</reference>
<evidence type="ECO:0000313" key="2">
    <source>
        <dbReference type="Proteomes" id="UP000472755"/>
    </source>
</evidence>
<dbReference type="RefSeq" id="WP_172726021.1">
    <property type="nucleotide sequence ID" value="NZ_CAUGBV010000148.1"/>
</dbReference>
<proteinExistence type="predicted"/>
<evidence type="ECO:0000313" key="1">
    <source>
        <dbReference type="EMBL" id="MTS26579.1"/>
    </source>
</evidence>
<dbReference type="Proteomes" id="UP000472755">
    <property type="component" value="Unassembled WGS sequence"/>
</dbReference>
<protein>
    <submittedName>
        <fullName evidence="1">Uncharacterized protein</fullName>
    </submittedName>
</protein>